<proteinExistence type="predicted"/>
<reference evidence="2 3" key="1">
    <citation type="submission" date="2014-04" db="EMBL/GenBank/DDBJ databases">
        <authorList>
            <consortium name="DOE Joint Genome Institute"/>
            <person name="Kuo A."/>
            <person name="Zuccaro A."/>
            <person name="Kohler A."/>
            <person name="Nagy L.G."/>
            <person name="Floudas D."/>
            <person name="Copeland A."/>
            <person name="Barry K.W."/>
            <person name="Cichocki N."/>
            <person name="Veneault-Fourrey C."/>
            <person name="LaButti K."/>
            <person name="Lindquist E.A."/>
            <person name="Lipzen A."/>
            <person name="Lundell T."/>
            <person name="Morin E."/>
            <person name="Murat C."/>
            <person name="Sun H."/>
            <person name="Tunlid A."/>
            <person name="Henrissat B."/>
            <person name="Grigoriev I.V."/>
            <person name="Hibbett D.S."/>
            <person name="Martin F."/>
            <person name="Nordberg H.P."/>
            <person name="Cantor M.N."/>
            <person name="Hua S.X."/>
        </authorList>
    </citation>
    <scope>NUCLEOTIDE SEQUENCE [LARGE SCALE GENOMIC DNA]</scope>
    <source>
        <strain evidence="2 3">MAFF 305830</strain>
    </source>
</reference>
<evidence type="ECO:0000313" key="2">
    <source>
        <dbReference type="EMBL" id="KIM29161.1"/>
    </source>
</evidence>
<reference evidence="3" key="2">
    <citation type="submission" date="2015-01" db="EMBL/GenBank/DDBJ databases">
        <title>Evolutionary Origins and Diversification of the Mycorrhizal Mutualists.</title>
        <authorList>
            <consortium name="DOE Joint Genome Institute"/>
            <consortium name="Mycorrhizal Genomics Consortium"/>
            <person name="Kohler A."/>
            <person name="Kuo A."/>
            <person name="Nagy L.G."/>
            <person name="Floudas D."/>
            <person name="Copeland A."/>
            <person name="Barry K.W."/>
            <person name="Cichocki N."/>
            <person name="Veneault-Fourrey C."/>
            <person name="LaButti K."/>
            <person name="Lindquist E.A."/>
            <person name="Lipzen A."/>
            <person name="Lundell T."/>
            <person name="Morin E."/>
            <person name="Murat C."/>
            <person name="Riley R."/>
            <person name="Ohm R."/>
            <person name="Sun H."/>
            <person name="Tunlid A."/>
            <person name="Henrissat B."/>
            <person name="Grigoriev I.V."/>
            <person name="Hibbett D.S."/>
            <person name="Martin F."/>
        </authorList>
    </citation>
    <scope>NUCLEOTIDE SEQUENCE [LARGE SCALE GENOMIC DNA]</scope>
    <source>
        <strain evidence="3">MAFF 305830</strain>
    </source>
</reference>
<feature type="transmembrane region" description="Helical" evidence="1">
    <location>
        <begin position="48"/>
        <end position="68"/>
    </location>
</feature>
<sequence length="74" mass="8311">MGGDMGQFVGRVAITSPQSILDRIFYNDTLRIESTNTLERRGSCCSSVLLLQVLMYSAIYHILLFPWIPDDGTL</sequence>
<accession>A0A0C3BCM9</accession>
<keyword evidence="1" id="KW-1133">Transmembrane helix</keyword>
<keyword evidence="3" id="KW-1185">Reference proteome</keyword>
<keyword evidence="1" id="KW-0812">Transmembrane</keyword>
<protein>
    <submittedName>
        <fullName evidence="2">Uncharacterized protein</fullName>
    </submittedName>
</protein>
<dbReference type="HOGENOM" id="CLU_2689349_0_0_1"/>
<dbReference type="AlphaFoldDB" id="A0A0C3BCM9"/>
<gene>
    <name evidence="2" type="ORF">M408DRAFT_328865</name>
</gene>
<evidence type="ECO:0000256" key="1">
    <source>
        <dbReference type="SAM" id="Phobius"/>
    </source>
</evidence>
<dbReference type="EMBL" id="KN824289">
    <property type="protein sequence ID" value="KIM29161.1"/>
    <property type="molecule type" value="Genomic_DNA"/>
</dbReference>
<keyword evidence="1" id="KW-0472">Membrane</keyword>
<evidence type="ECO:0000313" key="3">
    <source>
        <dbReference type="Proteomes" id="UP000054097"/>
    </source>
</evidence>
<dbReference type="Proteomes" id="UP000054097">
    <property type="component" value="Unassembled WGS sequence"/>
</dbReference>
<organism evidence="2 3">
    <name type="scientific">Serendipita vermifera MAFF 305830</name>
    <dbReference type="NCBI Taxonomy" id="933852"/>
    <lineage>
        <taxon>Eukaryota</taxon>
        <taxon>Fungi</taxon>
        <taxon>Dikarya</taxon>
        <taxon>Basidiomycota</taxon>
        <taxon>Agaricomycotina</taxon>
        <taxon>Agaricomycetes</taxon>
        <taxon>Sebacinales</taxon>
        <taxon>Serendipitaceae</taxon>
        <taxon>Serendipita</taxon>
    </lineage>
</organism>
<name>A0A0C3BCM9_SERVB</name>